<keyword evidence="2" id="KW-0812">Transmembrane</keyword>
<proteinExistence type="predicted"/>
<keyword evidence="2" id="KW-1133">Transmembrane helix</keyword>
<dbReference type="GeneID" id="89933400"/>
<accession>A0AAN6QG81</accession>
<evidence type="ECO:0000313" key="4">
    <source>
        <dbReference type="Proteomes" id="UP001302812"/>
    </source>
</evidence>
<gene>
    <name evidence="3" type="ORF">N656DRAFT_332898</name>
</gene>
<feature type="compositionally biased region" description="Pro residues" evidence="1">
    <location>
        <begin position="124"/>
        <end position="135"/>
    </location>
</feature>
<comment type="caution">
    <text evidence="3">The sequence shown here is derived from an EMBL/GenBank/DDBJ whole genome shotgun (WGS) entry which is preliminary data.</text>
</comment>
<dbReference type="EMBL" id="MU853355">
    <property type="protein sequence ID" value="KAK4109665.1"/>
    <property type="molecule type" value="Genomic_DNA"/>
</dbReference>
<evidence type="ECO:0000256" key="2">
    <source>
        <dbReference type="SAM" id="Phobius"/>
    </source>
</evidence>
<reference evidence="3" key="2">
    <citation type="submission" date="2023-05" db="EMBL/GenBank/DDBJ databases">
        <authorList>
            <consortium name="Lawrence Berkeley National Laboratory"/>
            <person name="Steindorff A."/>
            <person name="Hensen N."/>
            <person name="Bonometti L."/>
            <person name="Westerberg I."/>
            <person name="Brannstrom I.O."/>
            <person name="Guillou S."/>
            <person name="Cros-Aarteil S."/>
            <person name="Calhoun S."/>
            <person name="Haridas S."/>
            <person name="Kuo A."/>
            <person name="Mondo S."/>
            <person name="Pangilinan J."/>
            <person name="Riley R."/>
            <person name="Labutti K."/>
            <person name="Andreopoulos B."/>
            <person name="Lipzen A."/>
            <person name="Chen C."/>
            <person name="Yanf M."/>
            <person name="Daum C."/>
            <person name="Ng V."/>
            <person name="Clum A."/>
            <person name="Ohm R."/>
            <person name="Martin F."/>
            <person name="Silar P."/>
            <person name="Natvig D."/>
            <person name="Lalanne C."/>
            <person name="Gautier V."/>
            <person name="Ament-Velasquez S.L."/>
            <person name="Kruys A."/>
            <person name="Hutchinson M.I."/>
            <person name="Powell A.J."/>
            <person name="Barry K."/>
            <person name="Miller A.N."/>
            <person name="Grigoriev I.V."/>
            <person name="Debuchy R."/>
            <person name="Gladieux P."/>
            <person name="Thoren M.H."/>
            <person name="Johannesson H."/>
        </authorList>
    </citation>
    <scope>NUCLEOTIDE SEQUENCE</scope>
    <source>
        <strain evidence="3">CBS 508.74</strain>
    </source>
</reference>
<sequence>MDLEVSPAVAAMAILVSALGTLLLSFVGFYIFQRRRKAKQREQDDEKEAGAALDRAVVNYLVSELPVPQSSSAPGPRQQLGYGVTNALRTNMESVALYGPPCFPQSLYGPCPPFCPSSPHLTTSPPPPEAPPQPPTQAILARNSSPSPEISRTELLRTFHRRTASSPPLTDTEERVYGDILARPIKRHSVTPSPKTPGSQPPIRGDGVGWPLTNEYWL</sequence>
<dbReference type="RefSeq" id="XP_064667235.1">
    <property type="nucleotide sequence ID" value="XM_064809277.1"/>
</dbReference>
<reference evidence="3" key="1">
    <citation type="journal article" date="2023" name="Mol. Phylogenet. Evol.">
        <title>Genome-scale phylogeny and comparative genomics of the fungal order Sordariales.</title>
        <authorList>
            <person name="Hensen N."/>
            <person name="Bonometti L."/>
            <person name="Westerberg I."/>
            <person name="Brannstrom I.O."/>
            <person name="Guillou S."/>
            <person name="Cros-Aarteil S."/>
            <person name="Calhoun S."/>
            <person name="Haridas S."/>
            <person name="Kuo A."/>
            <person name="Mondo S."/>
            <person name="Pangilinan J."/>
            <person name="Riley R."/>
            <person name="LaButti K."/>
            <person name="Andreopoulos B."/>
            <person name="Lipzen A."/>
            <person name="Chen C."/>
            <person name="Yan M."/>
            <person name="Daum C."/>
            <person name="Ng V."/>
            <person name="Clum A."/>
            <person name="Steindorff A."/>
            <person name="Ohm R.A."/>
            <person name="Martin F."/>
            <person name="Silar P."/>
            <person name="Natvig D.O."/>
            <person name="Lalanne C."/>
            <person name="Gautier V."/>
            <person name="Ament-Velasquez S.L."/>
            <person name="Kruys A."/>
            <person name="Hutchinson M.I."/>
            <person name="Powell A.J."/>
            <person name="Barry K."/>
            <person name="Miller A.N."/>
            <person name="Grigoriev I.V."/>
            <person name="Debuchy R."/>
            <person name="Gladieux P."/>
            <person name="Hiltunen Thoren M."/>
            <person name="Johannesson H."/>
        </authorList>
    </citation>
    <scope>NUCLEOTIDE SEQUENCE</scope>
    <source>
        <strain evidence="3">CBS 508.74</strain>
    </source>
</reference>
<organism evidence="3 4">
    <name type="scientific">Canariomyces notabilis</name>
    <dbReference type="NCBI Taxonomy" id="2074819"/>
    <lineage>
        <taxon>Eukaryota</taxon>
        <taxon>Fungi</taxon>
        <taxon>Dikarya</taxon>
        <taxon>Ascomycota</taxon>
        <taxon>Pezizomycotina</taxon>
        <taxon>Sordariomycetes</taxon>
        <taxon>Sordariomycetidae</taxon>
        <taxon>Sordariales</taxon>
        <taxon>Chaetomiaceae</taxon>
        <taxon>Canariomyces</taxon>
    </lineage>
</organism>
<keyword evidence="2" id="KW-0472">Membrane</keyword>
<evidence type="ECO:0000313" key="3">
    <source>
        <dbReference type="EMBL" id="KAK4109665.1"/>
    </source>
</evidence>
<dbReference type="Proteomes" id="UP001302812">
    <property type="component" value="Unassembled WGS sequence"/>
</dbReference>
<feature type="transmembrane region" description="Helical" evidence="2">
    <location>
        <begin position="12"/>
        <end position="32"/>
    </location>
</feature>
<dbReference type="AlphaFoldDB" id="A0AAN6QG81"/>
<protein>
    <submittedName>
        <fullName evidence="3">Uncharacterized protein</fullName>
    </submittedName>
</protein>
<name>A0AAN6QG81_9PEZI</name>
<feature type="region of interest" description="Disordered" evidence="1">
    <location>
        <begin position="119"/>
        <end position="218"/>
    </location>
</feature>
<keyword evidence="4" id="KW-1185">Reference proteome</keyword>
<evidence type="ECO:0000256" key="1">
    <source>
        <dbReference type="SAM" id="MobiDB-lite"/>
    </source>
</evidence>